<dbReference type="GO" id="GO:0046081">
    <property type="term" value="P:dUTP catabolic process"/>
    <property type="evidence" value="ECO:0007669"/>
    <property type="project" value="InterPro"/>
</dbReference>
<feature type="domain" description="dUTPase-like" evidence="8">
    <location>
        <begin position="14"/>
        <end position="143"/>
    </location>
</feature>
<gene>
    <name evidence="9" type="ORF">UFOPK1808_01059</name>
</gene>
<dbReference type="Pfam" id="PF00692">
    <property type="entry name" value="dUTPase"/>
    <property type="match status" value="1"/>
</dbReference>
<dbReference type="GO" id="GO:0004170">
    <property type="term" value="F:dUTP diphosphatase activity"/>
    <property type="evidence" value="ECO:0007669"/>
    <property type="project" value="UniProtKB-EC"/>
</dbReference>
<dbReference type="GO" id="GO:0006226">
    <property type="term" value="P:dUMP biosynthetic process"/>
    <property type="evidence" value="ECO:0007669"/>
    <property type="project" value="InterPro"/>
</dbReference>
<evidence type="ECO:0000256" key="5">
    <source>
        <dbReference type="ARBA" id="ARBA00022801"/>
    </source>
</evidence>
<evidence type="ECO:0000256" key="3">
    <source>
        <dbReference type="ARBA" id="ARBA00012379"/>
    </source>
</evidence>
<name>A0A6J6GYZ9_9ZZZZ</name>
<evidence type="ECO:0000256" key="4">
    <source>
        <dbReference type="ARBA" id="ARBA00022723"/>
    </source>
</evidence>
<keyword evidence="6" id="KW-0460">Magnesium</keyword>
<dbReference type="Gene3D" id="2.70.40.10">
    <property type="match status" value="1"/>
</dbReference>
<dbReference type="NCBIfam" id="NF001862">
    <property type="entry name" value="PRK00601.1"/>
    <property type="match status" value="1"/>
</dbReference>
<accession>A0A6J6GYZ9</accession>
<comment type="similarity">
    <text evidence="2">Belongs to the dUTPase family.</text>
</comment>
<keyword evidence="5" id="KW-0378">Hydrolase</keyword>
<dbReference type="EMBL" id="CAEZUL010000131">
    <property type="protein sequence ID" value="CAB4605610.1"/>
    <property type="molecule type" value="Genomic_DNA"/>
</dbReference>
<dbReference type="InterPro" id="IPR033704">
    <property type="entry name" value="dUTPase_trimeric"/>
</dbReference>
<dbReference type="GO" id="GO:0000287">
    <property type="term" value="F:magnesium ion binding"/>
    <property type="evidence" value="ECO:0007669"/>
    <property type="project" value="InterPro"/>
</dbReference>
<evidence type="ECO:0000256" key="7">
    <source>
        <dbReference type="ARBA" id="ARBA00023080"/>
    </source>
</evidence>
<comment type="cofactor">
    <cofactor evidence="1">
        <name>Mg(2+)</name>
        <dbReference type="ChEBI" id="CHEBI:18420"/>
    </cofactor>
</comment>
<dbReference type="InterPro" id="IPR008181">
    <property type="entry name" value="dUTPase"/>
</dbReference>
<dbReference type="EC" id="3.6.1.23" evidence="3"/>
<evidence type="ECO:0000259" key="8">
    <source>
        <dbReference type="Pfam" id="PF00692"/>
    </source>
</evidence>
<dbReference type="NCBIfam" id="TIGR00576">
    <property type="entry name" value="dut"/>
    <property type="match status" value="1"/>
</dbReference>
<dbReference type="HAMAP" id="MF_00116">
    <property type="entry name" value="dUTPase_bact"/>
    <property type="match status" value="1"/>
</dbReference>
<evidence type="ECO:0000313" key="9">
    <source>
        <dbReference type="EMBL" id="CAB4605610.1"/>
    </source>
</evidence>
<protein>
    <recommendedName>
        <fullName evidence="3">dUTP diphosphatase</fullName>
        <ecNumber evidence="3">3.6.1.23</ecNumber>
    </recommendedName>
</protein>
<dbReference type="CDD" id="cd07557">
    <property type="entry name" value="trimeric_dUTPase"/>
    <property type="match status" value="1"/>
</dbReference>
<dbReference type="InterPro" id="IPR029054">
    <property type="entry name" value="dUTPase-like"/>
</dbReference>
<reference evidence="9" key="1">
    <citation type="submission" date="2020-05" db="EMBL/GenBank/DDBJ databases">
        <authorList>
            <person name="Chiriac C."/>
            <person name="Salcher M."/>
            <person name="Ghai R."/>
            <person name="Kavagutti S V."/>
        </authorList>
    </citation>
    <scope>NUCLEOTIDE SEQUENCE</scope>
</reference>
<evidence type="ECO:0000256" key="6">
    <source>
        <dbReference type="ARBA" id="ARBA00022842"/>
    </source>
</evidence>
<dbReference type="FunFam" id="2.70.40.10:FF:000008">
    <property type="entry name" value="Deoxyuridine 5'-triphosphate nucleotidohydrolase"/>
    <property type="match status" value="1"/>
</dbReference>
<evidence type="ECO:0000256" key="1">
    <source>
        <dbReference type="ARBA" id="ARBA00001946"/>
    </source>
</evidence>
<evidence type="ECO:0000256" key="2">
    <source>
        <dbReference type="ARBA" id="ARBA00006581"/>
    </source>
</evidence>
<proteinExistence type="inferred from homology"/>
<keyword evidence="4" id="KW-0479">Metal-binding</keyword>
<organism evidence="9">
    <name type="scientific">freshwater metagenome</name>
    <dbReference type="NCBI Taxonomy" id="449393"/>
    <lineage>
        <taxon>unclassified sequences</taxon>
        <taxon>metagenomes</taxon>
        <taxon>ecological metagenomes</taxon>
    </lineage>
</organism>
<dbReference type="PANTHER" id="PTHR11241">
    <property type="entry name" value="DEOXYURIDINE 5'-TRIPHOSPHATE NUCLEOTIDOHYDROLASE"/>
    <property type="match status" value="1"/>
</dbReference>
<dbReference type="SUPFAM" id="SSF51283">
    <property type="entry name" value="dUTPase-like"/>
    <property type="match status" value="1"/>
</dbReference>
<dbReference type="InterPro" id="IPR036157">
    <property type="entry name" value="dUTPase-like_sf"/>
</dbReference>
<dbReference type="AlphaFoldDB" id="A0A6J6GYZ9"/>
<keyword evidence="7" id="KW-0546">Nucleotide metabolism</keyword>
<dbReference type="PANTHER" id="PTHR11241:SF0">
    <property type="entry name" value="DEOXYURIDINE 5'-TRIPHOSPHATE NUCLEOTIDOHYDROLASE"/>
    <property type="match status" value="1"/>
</dbReference>
<sequence>MPEIHIKRLDLGLPLPALAHEGDAGLDIYAAHDGVLASNGGRLLMPTGIAIAIPLGYAGFVLPRSGLALNHGISVVNAPGLIDSQYRGEIKVVLLNTDQNRPYHVSRGDRIAQLVIQQVENVTWTEVTELDSNDRGGGFGHSGR</sequence>